<evidence type="ECO:0000313" key="3">
    <source>
        <dbReference type="Proteomes" id="UP000198505"/>
    </source>
</evidence>
<feature type="transmembrane region" description="Helical" evidence="1">
    <location>
        <begin position="12"/>
        <end position="30"/>
    </location>
</feature>
<keyword evidence="1" id="KW-0472">Membrane</keyword>
<dbReference type="EMBL" id="FOGS01000002">
    <property type="protein sequence ID" value="SER66938.1"/>
    <property type="molecule type" value="Genomic_DNA"/>
</dbReference>
<sequence length="121" mass="12475">MSSPFSPKSGAILLLIASLAGLAVALYAYFTPLTGVTGTLGALVAIVACIALAVLALLLATVKGRGTSIALRILILIGLGGTFFAAMLLHQWWIGVAMAVGLIGLLLDLFRPAHHSRLTHS</sequence>
<feature type="transmembrane region" description="Helical" evidence="1">
    <location>
        <begin position="42"/>
        <end position="62"/>
    </location>
</feature>
<proteinExistence type="predicted"/>
<organism evidence="2 3">
    <name type="scientific">Vreelandella subterranea</name>
    <dbReference type="NCBI Taxonomy" id="416874"/>
    <lineage>
        <taxon>Bacteria</taxon>
        <taxon>Pseudomonadati</taxon>
        <taxon>Pseudomonadota</taxon>
        <taxon>Gammaproteobacteria</taxon>
        <taxon>Oceanospirillales</taxon>
        <taxon>Halomonadaceae</taxon>
        <taxon>Vreelandella</taxon>
    </lineage>
</organism>
<name>A0A1H9R2L9_9GAMM</name>
<feature type="transmembrane region" description="Helical" evidence="1">
    <location>
        <begin position="92"/>
        <end position="110"/>
    </location>
</feature>
<dbReference type="Proteomes" id="UP000198505">
    <property type="component" value="Unassembled WGS sequence"/>
</dbReference>
<keyword evidence="1" id="KW-1133">Transmembrane helix</keyword>
<feature type="transmembrane region" description="Helical" evidence="1">
    <location>
        <begin position="69"/>
        <end position="86"/>
    </location>
</feature>
<evidence type="ECO:0000256" key="1">
    <source>
        <dbReference type="SAM" id="Phobius"/>
    </source>
</evidence>
<keyword evidence="1" id="KW-0812">Transmembrane</keyword>
<dbReference type="RefSeq" id="WP_092825443.1">
    <property type="nucleotide sequence ID" value="NZ_FOGS01000002.1"/>
</dbReference>
<dbReference type="STRING" id="416874.SAMN04487958_102206"/>
<gene>
    <name evidence="2" type="ORF">SAMN04487958_102206</name>
</gene>
<evidence type="ECO:0000313" key="2">
    <source>
        <dbReference type="EMBL" id="SER66938.1"/>
    </source>
</evidence>
<protein>
    <submittedName>
        <fullName evidence="2">Uncharacterized protein</fullName>
    </submittedName>
</protein>
<keyword evidence="3" id="KW-1185">Reference proteome</keyword>
<dbReference type="AlphaFoldDB" id="A0A1H9R2L9"/>
<accession>A0A1H9R2L9</accession>
<reference evidence="3" key="1">
    <citation type="submission" date="2016-10" db="EMBL/GenBank/DDBJ databases">
        <authorList>
            <person name="Varghese N."/>
            <person name="Submissions S."/>
        </authorList>
    </citation>
    <scope>NUCLEOTIDE SEQUENCE [LARGE SCALE GENOMIC DNA]</scope>
    <source>
        <strain evidence="3">CGMCC 1.6495</strain>
    </source>
</reference>